<keyword evidence="1" id="KW-0812">Transmembrane</keyword>
<sequence>PGEYSYFIYTRDYANNTNIFYEETFKFTIPKPIIDYILPVSLIVIIGIAGVSAFTIYKGIKKYSRVIEKLE</sequence>
<feature type="transmembrane region" description="Helical" evidence="1">
    <location>
        <begin position="36"/>
        <end position="57"/>
    </location>
</feature>
<accession>X1J4T8</accession>
<gene>
    <name evidence="2" type="ORF">S03H2_56957</name>
</gene>
<proteinExistence type="predicted"/>
<keyword evidence="1" id="KW-1133">Transmembrane helix</keyword>
<feature type="non-terminal residue" evidence="2">
    <location>
        <position position="1"/>
    </location>
</feature>
<protein>
    <submittedName>
        <fullName evidence="2">Uncharacterized protein</fullName>
    </submittedName>
</protein>
<organism evidence="2">
    <name type="scientific">marine sediment metagenome</name>
    <dbReference type="NCBI Taxonomy" id="412755"/>
    <lineage>
        <taxon>unclassified sequences</taxon>
        <taxon>metagenomes</taxon>
        <taxon>ecological metagenomes</taxon>
    </lineage>
</organism>
<evidence type="ECO:0000313" key="2">
    <source>
        <dbReference type="EMBL" id="GAH89746.1"/>
    </source>
</evidence>
<name>X1J4T8_9ZZZZ</name>
<dbReference type="EMBL" id="BARU01036479">
    <property type="protein sequence ID" value="GAH89746.1"/>
    <property type="molecule type" value="Genomic_DNA"/>
</dbReference>
<evidence type="ECO:0000256" key="1">
    <source>
        <dbReference type="SAM" id="Phobius"/>
    </source>
</evidence>
<reference evidence="2" key="1">
    <citation type="journal article" date="2014" name="Front. Microbiol.">
        <title>High frequency of phylogenetically diverse reductive dehalogenase-homologous genes in deep subseafloor sedimentary metagenomes.</title>
        <authorList>
            <person name="Kawai M."/>
            <person name="Futagami T."/>
            <person name="Toyoda A."/>
            <person name="Takaki Y."/>
            <person name="Nishi S."/>
            <person name="Hori S."/>
            <person name="Arai W."/>
            <person name="Tsubouchi T."/>
            <person name="Morono Y."/>
            <person name="Uchiyama I."/>
            <person name="Ito T."/>
            <person name="Fujiyama A."/>
            <person name="Inagaki F."/>
            <person name="Takami H."/>
        </authorList>
    </citation>
    <scope>NUCLEOTIDE SEQUENCE</scope>
    <source>
        <strain evidence="2">Expedition CK06-06</strain>
    </source>
</reference>
<dbReference type="AlphaFoldDB" id="X1J4T8"/>
<keyword evidence="1" id="KW-0472">Membrane</keyword>
<comment type="caution">
    <text evidence="2">The sequence shown here is derived from an EMBL/GenBank/DDBJ whole genome shotgun (WGS) entry which is preliminary data.</text>
</comment>